<dbReference type="Pfam" id="PF08494">
    <property type="entry name" value="DEAD_assoc"/>
    <property type="match status" value="1"/>
</dbReference>
<dbReference type="InterPro" id="IPR027417">
    <property type="entry name" value="P-loop_NTPase"/>
</dbReference>
<keyword evidence="3" id="KW-0378">Hydrolase</keyword>
<evidence type="ECO:0000256" key="5">
    <source>
        <dbReference type="ARBA" id="ARBA00022840"/>
    </source>
</evidence>
<accession>A0A8J3WJU5</accession>
<dbReference type="Pfam" id="PF23236">
    <property type="entry name" value="WHD_2nd_Lhr"/>
    <property type="match status" value="1"/>
</dbReference>
<dbReference type="InterPro" id="IPR011545">
    <property type="entry name" value="DEAD/DEAH_box_helicase_dom"/>
</dbReference>
<protein>
    <recommendedName>
        <fullName evidence="14">ATP dependent helicase, Lhr family</fullName>
    </recommendedName>
</protein>
<evidence type="ECO:0000313" key="12">
    <source>
        <dbReference type="EMBL" id="GIH92043.1"/>
    </source>
</evidence>
<dbReference type="PANTHER" id="PTHR47962:SF5">
    <property type="entry name" value="ATP-DEPENDENT HELICASE LHR-RELATED"/>
    <property type="match status" value="1"/>
</dbReference>
<feature type="domain" description="Helicase C-terminal" evidence="11">
    <location>
        <begin position="322"/>
        <end position="542"/>
    </location>
</feature>
<feature type="region of interest" description="Disordered" evidence="9">
    <location>
        <begin position="74"/>
        <end position="120"/>
    </location>
</feature>
<keyword evidence="6" id="KW-0238">DNA-binding</keyword>
<reference evidence="12 13" key="1">
    <citation type="submission" date="2021-01" db="EMBL/GenBank/DDBJ databases">
        <title>Whole genome shotgun sequence of Planobispora siamensis NBRC 107568.</title>
        <authorList>
            <person name="Komaki H."/>
            <person name="Tamura T."/>
        </authorList>
    </citation>
    <scope>NUCLEOTIDE SEQUENCE [LARGE SCALE GENOMIC DNA]</scope>
    <source>
        <strain evidence="12 13">NBRC 107568</strain>
    </source>
</reference>
<dbReference type="InterPro" id="IPR001650">
    <property type="entry name" value="Helicase_C-like"/>
</dbReference>
<feature type="domain" description="Helicase ATP-binding" evidence="10">
    <location>
        <begin position="37"/>
        <end position="273"/>
    </location>
</feature>
<evidence type="ECO:0000256" key="9">
    <source>
        <dbReference type="SAM" id="MobiDB-lite"/>
    </source>
</evidence>
<evidence type="ECO:0000259" key="10">
    <source>
        <dbReference type="PROSITE" id="PS51192"/>
    </source>
</evidence>
<keyword evidence="4" id="KW-0347">Helicase</keyword>
<feature type="compositionally biased region" description="Low complexity" evidence="9">
    <location>
        <begin position="1318"/>
        <end position="1332"/>
    </location>
</feature>
<feature type="compositionally biased region" description="Gly residues" evidence="9">
    <location>
        <begin position="1333"/>
        <end position="1344"/>
    </location>
</feature>
<evidence type="ECO:0000256" key="7">
    <source>
        <dbReference type="ARBA" id="ARBA00023204"/>
    </source>
</evidence>
<evidence type="ECO:0000256" key="2">
    <source>
        <dbReference type="ARBA" id="ARBA00022763"/>
    </source>
</evidence>
<dbReference type="SMART" id="SM00490">
    <property type="entry name" value="HELICc"/>
    <property type="match status" value="1"/>
</dbReference>
<evidence type="ECO:0000313" key="13">
    <source>
        <dbReference type="Proteomes" id="UP000619788"/>
    </source>
</evidence>
<feature type="region of interest" description="Disordered" evidence="9">
    <location>
        <begin position="1421"/>
        <end position="1446"/>
    </location>
</feature>
<evidence type="ECO:0000256" key="1">
    <source>
        <dbReference type="ARBA" id="ARBA00022741"/>
    </source>
</evidence>
<dbReference type="GO" id="GO:0003677">
    <property type="term" value="F:DNA binding"/>
    <property type="evidence" value="ECO:0007669"/>
    <property type="project" value="UniProtKB-KW"/>
</dbReference>
<dbReference type="InterPro" id="IPR052511">
    <property type="entry name" value="ATP-dep_Helicase"/>
</dbReference>
<feature type="compositionally biased region" description="Low complexity" evidence="9">
    <location>
        <begin position="1601"/>
        <end position="1610"/>
    </location>
</feature>
<dbReference type="EMBL" id="BOOJ01000024">
    <property type="protein sequence ID" value="GIH92043.1"/>
    <property type="molecule type" value="Genomic_DNA"/>
</dbReference>
<dbReference type="GO" id="GO:0016887">
    <property type="term" value="F:ATP hydrolysis activity"/>
    <property type="evidence" value="ECO:0007669"/>
    <property type="project" value="TreeGrafter"/>
</dbReference>
<feature type="region of interest" description="Disordered" evidence="9">
    <location>
        <begin position="1318"/>
        <end position="1390"/>
    </location>
</feature>
<dbReference type="Pfam" id="PF19306">
    <property type="entry name" value="WHD_Lhr"/>
    <property type="match status" value="1"/>
</dbReference>
<name>A0A8J3WJU5_9ACTN</name>
<feature type="compositionally biased region" description="Low complexity" evidence="9">
    <location>
        <begin position="1551"/>
        <end position="1574"/>
    </location>
</feature>
<comment type="caution">
    <text evidence="12">The sequence shown here is derived from an EMBL/GenBank/DDBJ whole genome shotgun (WGS) entry which is preliminary data.</text>
</comment>
<feature type="compositionally biased region" description="Low complexity" evidence="9">
    <location>
        <begin position="75"/>
        <end position="102"/>
    </location>
</feature>
<dbReference type="Pfam" id="PF00271">
    <property type="entry name" value="Helicase_C"/>
    <property type="match status" value="1"/>
</dbReference>
<feature type="compositionally biased region" description="Basic residues" evidence="9">
    <location>
        <begin position="1427"/>
        <end position="1439"/>
    </location>
</feature>
<dbReference type="Pfam" id="PF23234">
    <property type="entry name" value="WHD_4th_Lhr"/>
    <property type="match status" value="1"/>
</dbReference>
<evidence type="ECO:0008006" key="14">
    <source>
        <dbReference type="Google" id="ProtNLM"/>
    </source>
</evidence>
<dbReference type="Gene3D" id="3.40.50.300">
    <property type="entry name" value="P-loop containing nucleotide triphosphate hydrolases"/>
    <property type="match status" value="3"/>
</dbReference>
<evidence type="ECO:0000256" key="3">
    <source>
        <dbReference type="ARBA" id="ARBA00022801"/>
    </source>
</evidence>
<dbReference type="InterPro" id="IPR055368">
    <property type="entry name" value="WH3_Lhr"/>
</dbReference>
<dbReference type="GO" id="GO:0006281">
    <property type="term" value="P:DNA repair"/>
    <property type="evidence" value="ECO:0007669"/>
    <property type="project" value="UniProtKB-KW"/>
</dbReference>
<evidence type="ECO:0000256" key="8">
    <source>
        <dbReference type="ARBA" id="ARBA00023235"/>
    </source>
</evidence>
<dbReference type="PROSITE" id="PS51194">
    <property type="entry name" value="HELICASE_CTER"/>
    <property type="match status" value="1"/>
</dbReference>
<dbReference type="PROSITE" id="PS51192">
    <property type="entry name" value="HELICASE_ATP_BIND_1"/>
    <property type="match status" value="1"/>
</dbReference>
<evidence type="ECO:0000256" key="6">
    <source>
        <dbReference type="ARBA" id="ARBA00023125"/>
    </source>
</evidence>
<organism evidence="12 13">
    <name type="scientific">Planobispora siamensis</name>
    <dbReference type="NCBI Taxonomy" id="936338"/>
    <lineage>
        <taxon>Bacteria</taxon>
        <taxon>Bacillati</taxon>
        <taxon>Actinomycetota</taxon>
        <taxon>Actinomycetes</taxon>
        <taxon>Streptosporangiales</taxon>
        <taxon>Streptosporangiaceae</taxon>
        <taxon>Planobispora</taxon>
    </lineage>
</organism>
<dbReference type="InterPro" id="IPR014001">
    <property type="entry name" value="Helicase_ATP-bd"/>
</dbReference>
<keyword evidence="8" id="KW-0413">Isomerase</keyword>
<keyword evidence="5" id="KW-0067">ATP-binding</keyword>
<sequence>MHYGTVTGSALDHFSPVTRQWFAGAFAAPTAAQEGAWSSIARGDNTLVVAPTGSGKTLAAFLWSLDRLAAERMSADGPASGGPADAPASGDASGGPVDAPAEGGRRRPRGTRGKAGAADPPRRCRVLYVSPLKALAVDVERNLRAPLAGLRQTARRLGLPVPEISVAIRSGDTSAEERRRFAAKPSDILITTPESLFLILTSQAREALSGVETVIVDEVHAVAATKRGAHLALTLERLDALLPAPAQRIGLSATVRPVSEVAEFLGGARPATVVQPPSEKVVEVEVVVPVEDMTEIDTAPRPSQDDDAWLTDRPARRSIWPHVEERLFDLIGDHSSTIVFANSRRLAERLCTRLNELAWERSTAGDGSGRDDLARSGPGQDDLARSGPGRTGQPSEPVHWSGGFPRPPASASTPAEMMAQAGASKGVVPEIVRAHHGSVSKEERSQIEEALKSGRLPAVVATSSLELGIDMGAVDLVACVEAPPSVASGLQRIGRAGHQVGAVSRGVIFPKYRGDLVQTAVVAERMKRGEIEEMRYPRNPLDVLAQQIVAMTAMDEWTVDELETVVRRAAPYRTLPRSALEATLDMLAGRYPSEEFAELRPRIVWDRVTGTLQGRPGAQRLAVTNGGTIPDRGLFGVFLVGEKASRVGELDEEMVYESRAGDVFVLGATSWRIEDITADRVLVSPAPGQPGKLPFWHGDTPGRPAELGRAIGAFLRELSETGAGDTAAGRIRAAGLDDFATANLLSYLEEQRAATGYVPDDRTLLVERFHDELGDWRVVVHSPYGARVHAPWALAIGRRLRERYGVDVQAVHSDDGIILRIPDTLSDPPSDVAIFDAEEIERVVTEELGGSALFASRFRECAGRSLLLPRRTPGKRTPLWQQRQRASHLLGVASRYGSFPVVLETMRECLQDVFDVPGLVRLMRDIAARRVRLVEVETSQASPFAASMLFNYVGAFMYEGDAPLAERRAQALALDTSLLAELLGQADLRELLDPDVIVETERELARLDRPLRDAEDLADLLRSHGPLLADDVTLREGDPAWLTALETARRAIRVRVAGQEQWAAIEDASRLRDALGAPLPVGVPHVFLEPVDDPLGDLMARHARTRTPFPASTAAARFGLGPAVVADALRRLAASGRVVNGEFRPGGRGEEWCDAGVLRTLRRRSLARLRKEVEPVPAETLAAFSPAWHGITGAPRAGRPAVDALVAAIEQLQGAAVPASSLETLVLPSRVPGYDPSLLDELTSSGEVVWAGQGSLPGGDGWISLYFADTAPLLMPGPLEITMTPVHEAVLEVLGGGGALFFRELGARVGAVLAASGAPDPAASAGTTTAGTATGGTATGGTAAGDGPPQAGITAEGSVPPRTWITAGRRSSARAGITSGGGSPAARSALAPDDTTLAAAVWDLVWAGLVTGDTLAPLRATLGTGRPAHRPASTRRRRAVLPSRSGPPTVGGRWWLLPEPAGDATQRAHAQAEVLLERHGVVTRGAVTAERLPGGFSAVYQVLRAFEESGRCRRGYFVEGLGGAQFALPGAVDRMRAAVPQNPPPPPGDPDPWSTSSSESAEPWSTSSSESAEPWNASRSSAWDSPGLPAPGTGDRHRAPGRAPGRAGEAARRAVVLAAADPANPYGAALPWPAHPGDVSHKPGRKAGALVVLVDGHLVLYVERGGKTLLSFTDGDRLQPAVDALALAVRDGALGKLTVERADGTAVNDSPLAAALEAAGFHPTPRGLRLRA</sequence>
<feature type="compositionally biased region" description="Pro residues" evidence="9">
    <location>
        <begin position="1541"/>
        <end position="1550"/>
    </location>
</feature>
<dbReference type="InterPro" id="IPR013701">
    <property type="entry name" value="Lhr-like_DEAD/DEAH_assoc"/>
</dbReference>
<dbReference type="SMART" id="SM00487">
    <property type="entry name" value="DEXDc"/>
    <property type="match status" value="1"/>
</dbReference>
<dbReference type="Proteomes" id="UP000619788">
    <property type="component" value="Unassembled WGS sequence"/>
</dbReference>
<feature type="region of interest" description="Disordered" evidence="9">
    <location>
        <begin position="1536"/>
        <end position="1610"/>
    </location>
</feature>
<keyword evidence="13" id="KW-1185">Reference proteome</keyword>
<evidence type="ECO:0000256" key="4">
    <source>
        <dbReference type="ARBA" id="ARBA00022806"/>
    </source>
</evidence>
<dbReference type="InterPro" id="IPR055369">
    <property type="entry name" value="WH2_Lhr"/>
</dbReference>
<evidence type="ECO:0000259" key="11">
    <source>
        <dbReference type="PROSITE" id="PS51194"/>
    </source>
</evidence>
<keyword evidence="1" id="KW-0547">Nucleotide-binding</keyword>
<dbReference type="PANTHER" id="PTHR47962">
    <property type="entry name" value="ATP-DEPENDENT HELICASE LHR-RELATED-RELATED"/>
    <property type="match status" value="1"/>
</dbReference>
<keyword evidence="2" id="KW-0227">DNA damage</keyword>
<dbReference type="GO" id="GO:0005524">
    <property type="term" value="F:ATP binding"/>
    <property type="evidence" value="ECO:0007669"/>
    <property type="project" value="UniProtKB-KW"/>
</dbReference>
<dbReference type="Pfam" id="PF00270">
    <property type="entry name" value="DEAD"/>
    <property type="match status" value="1"/>
</dbReference>
<dbReference type="InterPro" id="IPR045628">
    <property type="entry name" value="Lhr_WH_dom"/>
</dbReference>
<dbReference type="SUPFAM" id="SSF52540">
    <property type="entry name" value="P-loop containing nucleoside triphosphate hydrolases"/>
    <property type="match status" value="1"/>
</dbReference>
<dbReference type="InterPro" id="IPR055367">
    <property type="entry name" value="WH4_Lhr"/>
</dbReference>
<keyword evidence="7" id="KW-0234">DNA repair</keyword>
<dbReference type="Pfam" id="PF23235">
    <property type="entry name" value="WHD_3rd_Lhr"/>
    <property type="match status" value="1"/>
</dbReference>
<dbReference type="GO" id="GO:0004386">
    <property type="term" value="F:helicase activity"/>
    <property type="evidence" value="ECO:0007669"/>
    <property type="project" value="UniProtKB-KW"/>
</dbReference>
<proteinExistence type="predicted"/>
<feature type="region of interest" description="Disordered" evidence="9">
    <location>
        <begin position="362"/>
        <end position="422"/>
    </location>
</feature>
<gene>
    <name evidence="12" type="ORF">Psi01_26730</name>
</gene>